<evidence type="ECO:0000313" key="4">
    <source>
        <dbReference type="Proteomes" id="UP000887575"/>
    </source>
</evidence>
<dbReference type="AlphaFoldDB" id="A0AAF3EQW2"/>
<dbReference type="InterPro" id="IPR028909">
    <property type="entry name" value="bL21-like"/>
</dbReference>
<dbReference type="WBParaSite" id="MBELARI_LOCUS16485">
    <property type="protein sequence ID" value="MBELARI_LOCUS16485"/>
    <property type="gene ID" value="MBELARI_LOCUS16485"/>
</dbReference>
<sequence>MLRRSLNVLIASTSRRFSTVNQTAEIIDSAESCAETTSKIEKEATDSRKRLFAVVYINDRQFKVSANDLITLEGTLPLKVGDRMKLEKVLAVGGSSFSVFGRPLLDSVSVEATVVEKTTKYPEPYYVHENHQRAHILHWLSDEVTILRINQVSLQDDPHPDVAMMRSSVGINFITAFFFQHSIHHFMNSLTDEKEDGRVKSPGKLLQMMRQGSLWMQIAWHVDGQFGSLGILDNDDSILTCMSTWIMLILGISTNILALHLAVKHSHHYIYIESNTLLIVGTSLPHVPHVLDLGLLVAQLFLFFNSVTLSTGQIVHRYLIICNKIKERQTFLVGMITILISGSIVILWTLWLCMIAVFPGRCVKIDNDYDSFQYLNSTGACSDFIYALASRYDLAQAVFVAVTVDRTMQNSSLHVPNVLAIALFAVLCLFIFLAMSTTVYCTILMFKNALIPILLLQIPLFLSCLVVGLSNSIDGAFTVLYVTCGWYPIIQVHFLNC</sequence>
<feature type="transmembrane region" description="Helical" evidence="3">
    <location>
        <begin position="475"/>
        <end position="495"/>
    </location>
</feature>
<keyword evidence="4" id="KW-1185">Reference proteome</keyword>
<dbReference type="GO" id="GO:0003735">
    <property type="term" value="F:structural constituent of ribosome"/>
    <property type="evidence" value="ECO:0007669"/>
    <property type="project" value="TreeGrafter"/>
</dbReference>
<evidence type="ECO:0000256" key="3">
    <source>
        <dbReference type="SAM" id="Phobius"/>
    </source>
</evidence>
<dbReference type="PANTHER" id="PTHR21349:SF0">
    <property type="entry name" value="LARGE RIBOSOMAL SUBUNIT PROTEIN BL21M"/>
    <property type="match status" value="1"/>
</dbReference>
<feature type="transmembrane region" description="Helical" evidence="3">
    <location>
        <begin position="293"/>
        <end position="319"/>
    </location>
</feature>
<keyword evidence="3" id="KW-0472">Membrane</keyword>
<dbReference type="PANTHER" id="PTHR21349">
    <property type="entry name" value="50S RIBOSOMAL PROTEIN L21"/>
    <property type="match status" value="1"/>
</dbReference>
<evidence type="ECO:0000256" key="2">
    <source>
        <dbReference type="ARBA" id="ARBA00044129"/>
    </source>
</evidence>
<dbReference type="SUPFAM" id="SSF141091">
    <property type="entry name" value="L21p-like"/>
    <property type="match status" value="1"/>
</dbReference>
<keyword evidence="3" id="KW-1133">Transmembrane helix</keyword>
<dbReference type="InterPro" id="IPR036164">
    <property type="entry name" value="bL21-like_sf"/>
</dbReference>
<accession>A0AAF3EQW2</accession>
<feature type="transmembrane region" description="Helical" evidence="3">
    <location>
        <begin position="242"/>
        <end position="262"/>
    </location>
</feature>
<dbReference type="Proteomes" id="UP000887575">
    <property type="component" value="Unassembled WGS sequence"/>
</dbReference>
<feature type="transmembrane region" description="Helical" evidence="3">
    <location>
        <begin position="418"/>
        <end position="443"/>
    </location>
</feature>
<proteinExistence type="inferred from homology"/>
<dbReference type="GO" id="GO:0005762">
    <property type="term" value="C:mitochondrial large ribosomal subunit"/>
    <property type="evidence" value="ECO:0007669"/>
    <property type="project" value="TreeGrafter"/>
</dbReference>
<feature type="transmembrane region" description="Helical" evidence="3">
    <location>
        <begin position="331"/>
        <end position="358"/>
    </location>
</feature>
<keyword evidence="3" id="KW-0812">Transmembrane</keyword>
<evidence type="ECO:0000313" key="5">
    <source>
        <dbReference type="WBParaSite" id="MBELARI_LOCUS16485"/>
    </source>
</evidence>
<evidence type="ECO:0000256" key="1">
    <source>
        <dbReference type="ARBA" id="ARBA00008563"/>
    </source>
</evidence>
<reference evidence="5" key="1">
    <citation type="submission" date="2024-02" db="UniProtKB">
        <authorList>
            <consortium name="WormBaseParasite"/>
        </authorList>
    </citation>
    <scope>IDENTIFICATION</scope>
</reference>
<dbReference type="Pfam" id="PF00829">
    <property type="entry name" value="Ribosomal_L21p"/>
    <property type="match status" value="1"/>
</dbReference>
<protein>
    <recommendedName>
        <fullName evidence="2">Large ribosomal subunit protein bL21m</fullName>
    </recommendedName>
</protein>
<organism evidence="4 5">
    <name type="scientific">Mesorhabditis belari</name>
    <dbReference type="NCBI Taxonomy" id="2138241"/>
    <lineage>
        <taxon>Eukaryota</taxon>
        <taxon>Metazoa</taxon>
        <taxon>Ecdysozoa</taxon>
        <taxon>Nematoda</taxon>
        <taxon>Chromadorea</taxon>
        <taxon>Rhabditida</taxon>
        <taxon>Rhabditina</taxon>
        <taxon>Rhabditomorpha</taxon>
        <taxon>Rhabditoidea</taxon>
        <taxon>Rhabditidae</taxon>
        <taxon>Mesorhabditinae</taxon>
        <taxon>Mesorhabditis</taxon>
    </lineage>
</organism>
<feature type="transmembrane region" description="Helical" evidence="3">
    <location>
        <begin position="450"/>
        <end position="469"/>
    </location>
</feature>
<comment type="similarity">
    <text evidence="1">Belongs to the bacterial ribosomal protein bL21 family.</text>
</comment>
<name>A0AAF3EQW2_9BILA</name>